<evidence type="ECO:0000256" key="12">
    <source>
        <dbReference type="ARBA" id="ARBA00023018"/>
    </source>
</evidence>
<evidence type="ECO:0000256" key="24">
    <source>
        <dbReference type="PIRSR" id="PIRSR601508-1"/>
    </source>
</evidence>
<evidence type="ECO:0000256" key="2">
    <source>
        <dbReference type="ARBA" id="ARBA00008685"/>
    </source>
</evidence>
<evidence type="ECO:0000256" key="6">
    <source>
        <dbReference type="ARBA" id="ARBA00022475"/>
    </source>
</evidence>
<evidence type="ECO:0000256" key="16">
    <source>
        <dbReference type="ARBA" id="ARBA00023170"/>
    </source>
</evidence>
<dbReference type="GO" id="GO:0035235">
    <property type="term" value="P:ionotropic glutamate receptor signaling pathway"/>
    <property type="evidence" value="ECO:0007669"/>
    <property type="project" value="UniProtKB-ARBA"/>
</dbReference>
<keyword evidence="31" id="KW-1185">Reference proteome</keyword>
<evidence type="ECO:0000256" key="27">
    <source>
        <dbReference type="SAM" id="Phobius"/>
    </source>
</evidence>
<sequence>MDRNPIKTALNVCKHLISHRVYVVVVSHEQSGDLSPAAVSYTSGFYQIPVIGISSRDAAFSDKNIHVSFLRTVPPYYHQADVWLEMLSHFGYTKVIIIHSSDTDGRAILGRFQTTSQTNYDDIDVRATVEMIVEFEPKLESFTEHLLEMKTAQSRVYLMYASTDDAYVIFRDAAELNMTKAGHVWIVTEQALNSNNTPGGILGLQLEHVNSEKEHIRDKQKMRLRINDSKILWPGKQEKKPEGIIIPTHLKVLTIEEKPFVYVRRLTEEETACEPDEIPCPHFNITDGASYDFCCKGYCVDLLRALSLRINFTFDLALSPDGQFGHYILKNLTTGTLAVKKEWTGLIGELVGERADMIVAPLTINPERAEFIEFSKPFKYQGITILEKKPSRSSTLVSFMQPFSNTLWILVMVSVHVVALVLYLLDRFSPFGRFKLTSNDNTEEDALNLSSAIWFAWGVLLNSGIGEGTPRSFSARVLGMVWAGFAMIIVASYTANLAAFLVLERPKTKLSGINDARLRNTMENLTCATVKGSAVDMYFRRQVELSNMYRTMEANNYATAEEAIQDVKNGKLMAFIWDSSRLEYEAARDCELVTAGELFGRSGYGIGLQKGSPWSDAVTLAILEFHESGFMESLDKSWIFHGNMQCEQFEKTPNTLGLKNMAGVFILVAAGIVGGIGLIIIEVVYKKHQIKKQKRMEIARHAADKWRGTIEVS</sequence>
<dbReference type="PRINTS" id="PR00177">
    <property type="entry name" value="NMDARECEPTOR"/>
</dbReference>
<evidence type="ECO:0000256" key="21">
    <source>
        <dbReference type="ARBA" id="ARBA00024675"/>
    </source>
</evidence>
<reference evidence="30 31" key="1">
    <citation type="submission" date="2020-11" db="EMBL/GenBank/DDBJ databases">
        <authorList>
            <person name="Wallbank WR R."/>
            <person name="Pardo Diaz C."/>
            <person name="Kozak K."/>
            <person name="Martin S."/>
            <person name="Jiggins C."/>
            <person name="Moest M."/>
            <person name="Warren A I."/>
            <person name="Generalovic N T."/>
            <person name="Byers J.R.P. K."/>
            <person name="Montejo-Kovacevich G."/>
            <person name="Yen C E."/>
        </authorList>
    </citation>
    <scope>NUCLEOTIDE SEQUENCE [LARGE SCALE GENOMIC DNA]</scope>
</reference>
<dbReference type="InterPro" id="IPR001828">
    <property type="entry name" value="ANF_lig-bd_rcpt"/>
</dbReference>
<dbReference type="GO" id="GO:0038023">
    <property type="term" value="F:signaling receptor activity"/>
    <property type="evidence" value="ECO:0007669"/>
    <property type="project" value="InterPro"/>
</dbReference>
<dbReference type="InterPro" id="IPR019594">
    <property type="entry name" value="Glu/Gly-bd"/>
</dbReference>
<evidence type="ECO:0000256" key="3">
    <source>
        <dbReference type="ARBA" id="ARBA00011106"/>
    </source>
</evidence>
<evidence type="ECO:0000256" key="20">
    <source>
        <dbReference type="ARBA" id="ARBA00023303"/>
    </source>
</evidence>
<dbReference type="AlphaFoldDB" id="A0A7R8V764"/>
<keyword evidence="9" id="KW-0106">Calcium</keyword>
<keyword evidence="5" id="KW-0813">Transport</keyword>
<gene>
    <name evidence="30" type="ORF">HERILL_LOCUS15645</name>
</gene>
<dbReference type="Pfam" id="PF10562">
    <property type="entry name" value="CaM_bdg_C0"/>
    <property type="match status" value="1"/>
</dbReference>
<keyword evidence="16" id="KW-0675">Receptor</keyword>
<dbReference type="SMART" id="SM00079">
    <property type="entry name" value="PBPe"/>
    <property type="match status" value="1"/>
</dbReference>
<evidence type="ECO:0000256" key="25">
    <source>
        <dbReference type="PIRSR" id="PIRSR601508-2"/>
    </source>
</evidence>
<evidence type="ECO:0000256" key="13">
    <source>
        <dbReference type="ARBA" id="ARBA00023065"/>
    </source>
</evidence>
<dbReference type="GO" id="GO:0045211">
    <property type="term" value="C:postsynaptic membrane"/>
    <property type="evidence" value="ECO:0007669"/>
    <property type="project" value="UniProtKB-SubCell"/>
</dbReference>
<feature type="binding site" evidence="24">
    <location>
        <position position="578"/>
    </location>
    <ligand>
        <name>L-glutamate</name>
        <dbReference type="ChEBI" id="CHEBI:29985"/>
    </ligand>
</feature>
<evidence type="ECO:0000256" key="19">
    <source>
        <dbReference type="ARBA" id="ARBA00023286"/>
    </source>
</evidence>
<dbReference type="GO" id="GO:0015276">
    <property type="term" value="F:ligand-gated monoatomic ion channel activity"/>
    <property type="evidence" value="ECO:0007669"/>
    <property type="project" value="InterPro"/>
</dbReference>
<dbReference type="OrthoDB" id="5984008at2759"/>
<feature type="domain" description="Ionotropic glutamate receptor C-terminal" evidence="28">
    <location>
        <begin position="282"/>
        <end position="641"/>
    </location>
</feature>
<keyword evidence="8 27" id="KW-0812">Transmembrane</keyword>
<feature type="transmembrane region" description="Helical" evidence="27">
    <location>
        <begin position="661"/>
        <end position="685"/>
    </location>
</feature>
<dbReference type="InParanoid" id="A0A7R8V764"/>
<dbReference type="SUPFAM" id="SSF81324">
    <property type="entry name" value="Voltage-gated potassium channels"/>
    <property type="match status" value="1"/>
</dbReference>
<keyword evidence="11 27" id="KW-1133">Transmembrane helix</keyword>
<dbReference type="Proteomes" id="UP000594454">
    <property type="component" value="Chromosome 6"/>
</dbReference>
<feature type="domain" description="Ionotropic glutamate receptor L-glutamate and glycine-binding" evidence="29">
    <location>
        <begin position="282"/>
        <end position="352"/>
    </location>
</feature>
<keyword evidence="20" id="KW-0407">Ion channel</keyword>
<evidence type="ECO:0000256" key="9">
    <source>
        <dbReference type="ARBA" id="ARBA00022837"/>
    </source>
</evidence>
<dbReference type="Pfam" id="PF10613">
    <property type="entry name" value="Lig_chan-Glu_bd"/>
    <property type="match status" value="1"/>
</dbReference>
<proteinExistence type="inferred from homology"/>
<dbReference type="GO" id="GO:0017146">
    <property type="term" value="C:NMDA selective glutamate receptor complex"/>
    <property type="evidence" value="ECO:0007669"/>
    <property type="project" value="UniProtKB-ARBA"/>
</dbReference>
<dbReference type="SUPFAM" id="SSF53850">
    <property type="entry name" value="Periplasmic binding protein-like II"/>
    <property type="match status" value="1"/>
</dbReference>
<dbReference type="FunCoup" id="A0A7R8V764">
    <property type="interactions" value="329"/>
</dbReference>
<dbReference type="InterPro" id="IPR028082">
    <property type="entry name" value="Peripla_BP_I"/>
</dbReference>
<dbReference type="InterPro" id="IPR001508">
    <property type="entry name" value="Iono_Glu_rcpt_met"/>
</dbReference>
<dbReference type="PANTHER" id="PTHR18966">
    <property type="entry name" value="IONOTROPIC GLUTAMATE RECEPTOR"/>
    <property type="match status" value="1"/>
</dbReference>
<evidence type="ECO:0000256" key="7">
    <source>
        <dbReference type="ARBA" id="ARBA00022553"/>
    </source>
</evidence>
<dbReference type="FunFam" id="3.40.190.10:FF:000177">
    <property type="entry name" value="Glutamate [NMDA] receptor subunit 1"/>
    <property type="match status" value="1"/>
</dbReference>
<protein>
    <recommendedName>
        <fullName evidence="4">Glutamate [NMDA] receptor subunit 1</fullName>
    </recommendedName>
</protein>
<keyword evidence="18" id="KW-0628">Postsynaptic cell membrane</keyword>
<dbReference type="InterPro" id="IPR049872">
    <property type="entry name" value="NMDA1-like_ligand-bd"/>
</dbReference>
<dbReference type="EMBL" id="LR899014">
    <property type="protein sequence ID" value="CAD7093360.1"/>
    <property type="molecule type" value="Genomic_DNA"/>
</dbReference>
<keyword evidence="6" id="KW-1003">Cell membrane</keyword>
<evidence type="ECO:0000259" key="29">
    <source>
        <dbReference type="SMART" id="SM00918"/>
    </source>
</evidence>
<evidence type="ECO:0000259" key="28">
    <source>
        <dbReference type="SMART" id="SM00079"/>
    </source>
</evidence>
<keyword evidence="14 27" id="KW-0472">Membrane</keyword>
<feature type="binding site" evidence="24">
    <location>
        <position position="361"/>
    </location>
    <ligand>
        <name>L-glutamate</name>
        <dbReference type="ChEBI" id="CHEBI:29985"/>
    </ligand>
</feature>
<evidence type="ECO:0000313" key="31">
    <source>
        <dbReference type="Proteomes" id="UP000594454"/>
    </source>
</evidence>
<dbReference type="Pfam" id="PF01094">
    <property type="entry name" value="ANF_receptor"/>
    <property type="match status" value="1"/>
</dbReference>
<dbReference type="Gene3D" id="3.40.50.2300">
    <property type="match status" value="1"/>
</dbReference>
<feature type="transmembrane region" description="Helical" evidence="27">
    <location>
        <begin position="477"/>
        <end position="503"/>
    </location>
</feature>
<evidence type="ECO:0000256" key="26">
    <source>
        <dbReference type="PIRSR" id="PIRSR601508-3"/>
    </source>
</evidence>
<dbReference type="FunFam" id="3.40.190.10:FF:000010">
    <property type="entry name" value="glutamate receptor ionotropic, NMDA 1 isoform X1"/>
    <property type="match status" value="1"/>
</dbReference>
<dbReference type="InterPro" id="IPR001320">
    <property type="entry name" value="Iontro_rcpt_C"/>
</dbReference>
<evidence type="ECO:0000256" key="14">
    <source>
        <dbReference type="ARBA" id="ARBA00023136"/>
    </source>
</evidence>
<evidence type="ECO:0000313" key="30">
    <source>
        <dbReference type="EMBL" id="CAD7093360.1"/>
    </source>
</evidence>
<evidence type="ECO:0000256" key="4">
    <source>
        <dbReference type="ARBA" id="ARBA00015895"/>
    </source>
</evidence>
<evidence type="ECO:0000256" key="23">
    <source>
        <dbReference type="ARBA" id="ARBA00034105"/>
    </source>
</evidence>
<organism evidence="30 31">
    <name type="scientific">Hermetia illucens</name>
    <name type="common">Black soldier fly</name>
    <dbReference type="NCBI Taxonomy" id="343691"/>
    <lineage>
        <taxon>Eukaryota</taxon>
        <taxon>Metazoa</taxon>
        <taxon>Ecdysozoa</taxon>
        <taxon>Arthropoda</taxon>
        <taxon>Hexapoda</taxon>
        <taxon>Insecta</taxon>
        <taxon>Pterygota</taxon>
        <taxon>Neoptera</taxon>
        <taxon>Endopterygota</taxon>
        <taxon>Diptera</taxon>
        <taxon>Brachycera</taxon>
        <taxon>Stratiomyomorpha</taxon>
        <taxon>Stratiomyidae</taxon>
        <taxon>Hermetiinae</taxon>
        <taxon>Hermetia</taxon>
    </lineage>
</organism>
<keyword evidence="13" id="KW-0406">Ion transport</keyword>
<keyword evidence="12" id="KW-0770">Synapse</keyword>
<evidence type="ECO:0000256" key="22">
    <source>
        <dbReference type="ARBA" id="ARBA00034100"/>
    </source>
</evidence>
<dbReference type="GO" id="GO:0014069">
    <property type="term" value="C:postsynaptic density"/>
    <property type="evidence" value="ECO:0007669"/>
    <property type="project" value="UniProtKB-SubCell"/>
</dbReference>
<evidence type="ECO:0000256" key="10">
    <source>
        <dbReference type="ARBA" id="ARBA00022842"/>
    </source>
</evidence>
<feature type="site" description="Interaction with the cone snail toxin Con-ikot-ikot" evidence="25">
    <location>
        <position position="540"/>
    </location>
</feature>
<keyword evidence="17" id="KW-0325">Glycoprotein</keyword>
<keyword evidence="15 26" id="KW-1015">Disulfide bond</keyword>
<dbReference type="SUPFAM" id="SSF53822">
    <property type="entry name" value="Periplasmic binding protein-like I"/>
    <property type="match status" value="1"/>
</dbReference>
<dbReference type="CDD" id="cd13719">
    <property type="entry name" value="PBP2_iGluR_NMDA_Nr1"/>
    <property type="match status" value="1"/>
</dbReference>
<dbReference type="Gene3D" id="1.10.287.70">
    <property type="match status" value="1"/>
</dbReference>
<dbReference type="Gene3D" id="3.40.190.10">
    <property type="entry name" value="Periplasmic binding protein-like II"/>
    <property type="match status" value="2"/>
</dbReference>
<dbReference type="InterPro" id="IPR015683">
    <property type="entry name" value="Ionotropic_Glu_rcpt"/>
</dbReference>
<comment type="subcellular location">
    <subcellularLocation>
        <location evidence="1">Cell membrane</location>
        <topology evidence="1">Multi-pass membrane protein</topology>
    </subcellularLocation>
    <subcellularLocation>
        <location evidence="22">Postsynaptic cell membrane</location>
    </subcellularLocation>
    <subcellularLocation>
        <location evidence="23">Postsynaptic density</location>
    </subcellularLocation>
</comment>
<comment type="function">
    <text evidence="21">NMDA receptor subtype of glutamate-gated ion channels with high calcium permeability and voltage-dependent sensitivity to magnesium. Mediated by glycine. This protein plays a key role in synaptic plasticity, synaptogenesis, excitotoxicity, memory acquisition and learning. It mediates neuronal functions in glutamate neurotransmission. Is involved in the cell surface targeting of NMDA receptors. Plays a role in associative learning and in long-term memory consolidation.</text>
</comment>
<dbReference type="Pfam" id="PF00060">
    <property type="entry name" value="Lig_chan"/>
    <property type="match status" value="1"/>
</dbReference>
<comment type="subunit">
    <text evidence="3">Forms a heteromeric NMDA channel with Nmdar2.</text>
</comment>
<evidence type="ECO:0000256" key="5">
    <source>
        <dbReference type="ARBA" id="ARBA00022448"/>
    </source>
</evidence>
<feature type="binding site" evidence="24">
    <location>
        <position position="368"/>
    </location>
    <ligand>
        <name>L-glutamate</name>
        <dbReference type="ChEBI" id="CHEBI:29985"/>
    </ligand>
</feature>
<feature type="disulfide bond" evidence="26">
    <location>
        <begin position="590"/>
        <end position="646"/>
    </location>
</feature>
<dbReference type="InterPro" id="IPR018882">
    <property type="entry name" value="CaM-bd_C0_NMDA_rcpt_NR1"/>
</dbReference>
<evidence type="ECO:0000256" key="11">
    <source>
        <dbReference type="ARBA" id="ARBA00022989"/>
    </source>
</evidence>
<comment type="similarity">
    <text evidence="2">Belongs to the glutamate-gated ion channel (TC 1.A.10.1) family.</text>
</comment>
<evidence type="ECO:0000256" key="8">
    <source>
        <dbReference type="ARBA" id="ARBA00022692"/>
    </source>
</evidence>
<feature type="transmembrane region" description="Helical" evidence="27">
    <location>
        <begin position="407"/>
        <end position="425"/>
    </location>
</feature>
<dbReference type="SMART" id="SM00918">
    <property type="entry name" value="Lig_chan-Glu_bd"/>
    <property type="match status" value="1"/>
</dbReference>
<keyword evidence="7" id="KW-0597">Phosphoprotein</keyword>
<accession>A0A7R8V764</accession>
<name>A0A7R8V764_HERIL</name>
<feature type="site" description="Crucial to convey clamshell closure to channel opening" evidence="25">
    <location>
        <position position="510"/>
    </location>
</feature>
<evidence type="ECO:0000256" key="17">
    <source>
        <dbReference type="ARBA" id="ARBA00023180"/>
    </source>
</evidence>
<evidence type="ECO:0000256" key="1">
    <source>
        <dbReference type="ARBA" id="ARBA00004651"/>
    </source>
</evidence>
<evidence type="ECO:0000256" key="18">
    <source>
        <dbReference type="ARBA" id="ARBA00023257"/>
    </source>
</evidence>
<feature type="binding site" evidence="24">
    <location>
        <position position="363"/>
    </location>
    <ligand>
        <name>L-glutamate</name>
        <dbReference type="ChEBI" id="CHEBI:29985"/>
    </ligand>
</feature>
<evidence type="ECO:0000256" key="15">
    <source>
        <dbReference type="ARBA" id="ARBA00023157"/>
    </source>
</evidence>
<keyword evidence="10" id="KW-0460">Magnesium</keyword>
<keyword evidence="19" id="KW-1071">Ligand-gated ion channel</keyword>